<sequence>MQLVQVPLDSASQMQVHEQKSWEGTFAKSPARKSSAKSEMAMLPASLDVTDCFSTCKAGDNMPSREDKPEAHHERLLSIPAQGSLSATMSMARILTEDLVSRVVTQFSILTVSPRADHRAPSSEWKTEQSQGTSPDPISTRKQAQVGEMNENNDKEEDEDRRGDKSIEPPRRESSKILRGKKLACPYYKYDTHRYDRRSVTHGSCCGPGWPSIHRLKEHLYRKHQIVNSCNRCCQSFTSSNDLYAHMVAPEPCRVIKRDPTEGFTQDKKERIESVGRYKGGTSKPEDNRYHWREIYRILFPEVAPEDIPSPYYEEADDHQTPAGGCRPILSSPNERRNTLQLTSDSSNDEHDVDQNCVEKHEDGDDQNQEETQKDADELSSIQQATVDRLMTFFFEQFNRETGVTTFKGGQGSANAGGSYIDQSEQQTDAGADDSGSGINGRRSPRRPPKRGKHDDDDDGDGDEYKPRGKRPKIDSPLARKLACPFYKRSPRRYKGQRSGKRSACCGPGWSSMHRVKEHIYRSHGLKNVCSRCFERFNDQEELDSHTRAAVWCEPHNGVMLDTITPSQEKKLKSRKKDPEAVSEAQKWVKVYREILFPDLPHDETPSPFYEDEDVKKEDQLEDYKAYLRRDLPPLVRNWLEQEVGRHLDPDEDELKRRVIEIARKLQLELFESYLKSEDPEAPGTALAEPETAPSAVPAPDLPEPATDVVAAFHQGDLVVDVPRGLDDATGPADQAVMGGEPGARPEVEDLSAIDIFDFTFDMLNWETLPDPWSTLVLGHSHTFGSLEVGRTSGGESWSSDLAQISG</sequence>
<feature type="region of interest" description="Disordered" evidence="1">
    <location>
        <begin position="680"/>
        <end position="700"/>
    </location>
</feature>
<organism evidence="2 3">
    <name type="scientific">Pyricularia grisea</name>
    <name type="common">Crabgrass-specific blast fungus</name>
    <name type="synonym">Magnaporthe grisea</name>
    <dbReference type="NCBI Taxonomy" id="148305"/>
    <lineage>
        <taxon>Eukaryota</taxon>
        <taxon>Fungi</taxon>
        <taxon>Dikarya</taxon>
        <taxon>Ascomycota</taxon>
        <taxon>Pezizomycotina</taxon>
        <taxon>Sordariomycetes</taxon>
        <taxon>Sordariomycetidae</taxon>
        <taxon>Magnaporthales</taxon>
        <taxon>Pyriculariaceae</taxon>
        <taxon>Pyricularia</taxon>
    </lineage>
</organism>
<protein>
    <recommendedName>
        <fullName evidence="4">C2H2-type domain-containing protein</fullName>
    </recommendedName>
</protein>
<evidence type="ECO:0008006" key="4">
    <source>
        <dbReference type="Google" id="ProtNLM"/>
    </source>
</evidence>
<dbReference type="AlphaFoldDB" id="A0A6P8B9S7"/>
<dbReference type="Proteomes" id="UP000515153">
    <property type="component" value="Unplaced"/>
</dbReference>
<reference evidence="3" key="2">
    <citation type="submission" date="2019-10" db="EMBL/GenBank/DDBJ databases">
        <authorList>
            <consortium name="NCBI Genome Project"/>
        </authorList>
    </citation>
    <scope>NUCLEOTIDE SEQUENCE</scope>
    <source>
        <strain evidence="3">NI907</strain>
    </source>
</reference>
<evidence type="ECO:0000256" key="1">
    <source>
        <dbReference type="SAM" id="MobiDB-lite"/>
    </source>
</evidence>
<reference evidence="3" key="3">
    <citation type="submission" date="2025-08" db="UniProtKB">
        <authorList>
            <consortium name="RefSeq"/>
        </authorList>
    </citation>
    <scope>IDENTIFICATION</scope>
    <source>
        <strain evidence="3">NI907</strain>
    </source>
</reference>
<feature type="compositionally biased region" description="Polar residues" evidence="1">
    <location>
        <begin position="128"/>
        <end position="143"/>
    </location>
</feature>
<feature type="compositionally biased region" description="Basic and acidic residues" evidence="1">
    <location>
        <begin position="115"/>
        <end position="127"/>
    </location>
</feature>
<dbReference type="PANTHER" id="PTHR38166">
    <property type="entry name" value="C2H2-TYPE DOMAIN-CONTAINING PROTEIN-RELATED"/>
    <property type="match status" value="1"/>
</dbReference>
<name>A0A6P8B9S7_PYRGI</name>
<dbReference type="PANTHER" id="PTHR38166:SF1">
    <property type="entry name" value="C2H2-TYPE DOMAIN-CONTAINING PROTEIN"/>
    <property type="match status" value="1"/>
</dbReference>
<dbReference type="GeneID" id="41959741"/>
<evidence type="ECO:0000313" key="3">
    <source>
        <dbReference type="RefSeq" id="XP_030983931.1"/>
    </source>
</evidence>
<feature type="region of interest" description="Disordered" evidence="1">
    <location>
        <begin position="309"/>
        <end position="334"/>
    </location>
</feature>
<dbReference type="KEGG" id="pgri:PgNI_04789"/>
<feature type="compositionally biased region" description="Basic and acidic residues" evidence="1">
    <location>
        <begin position="160"/>
        <end position="175"/>
    </location>
</feature>
<feature type="region of interest" description="Disordered" evidence="1">
    <location>
        <begin position="404"/>
        <end position="475"/>
    </location>
</feature>
<keyword evidence="2" id="KW-1185">Reference proteome</keyword>
<accession>A0A6P8B9S7</accession>
<feature type="compositionally biased region" description="Polar residues" evidence="1">
    <location>
        <begin position="413"/>
        <end position="429"/>
    </location>
</feature>
<feature type="region of interest" description="Disordered" evidence="1">
    <location>
        <begin position="114"/>
        <end position="175"/>
    </location>
</feature>
<reference evidence="3" key="1">
    <citation type="journal article" date="2019" name="Mol. Biol. Evol.">
        <title>Blast fungal genomes show frequent chromosomal changes, gene gains and losses, and effector gene turnover.</title>
        <authorList>
            <person name="Gomez Luciano L.B."/>
            <person name="Jason Tsai I."/>
            <person name="Chuma I."/>
            <person name="Tosa Y."/>
            <person name="Chen Y.H."/>
            <person name="Li J.Y."/>
            <person name="Li M.Y."/>
            <person name="Jade Lu M.Y."/>
            <person name="Nakayashiki H."/>
            <person name="Li W.H."/>
        </authorList>
    </citation>
    <scope>NUCLEOTIDE SEQUENCE</scope>
    <source>
        <strain evidence="3">NI907</strain>
    </source>
</reference>
<dbReference type="RefSeq" id="XP_030983931.1">
    <property type="nucleotide sequence ID" value="XM_031124832.1"/>
</dbReference>
<evidence type="ECO:0000313" key="2">
    <source>
        <dbReference type="Proteomes" id="UP000515153"/>
    </source>
</evidence>
<feature type="compositionally biased region" description="Basic residues" evidence="1">
    <location>
        <begin position="443"/>
        <end position="452"/>
    </location>
</feature>
<proteinExistence type="predicted"/>
<gene>
    <name evidence="3" type="ORF">PgNI_04789</name>
</gene>